<comment type="caution">
    <text evidence="3">The sequence shown here is derived from an EMBL/GenBank/DDBJ whole genome shotgun (WGS) entry which is preliminary data.</text>
</comment>
<keyword evidence="2" id="KW-0732">Signal</keyword>
<name>A0ABT3QNJ7_9HYPH</name>
<reference evidence="3 4" key="1">
    <citation type="submission" date="2022-11" db="EMBL/GenBank/DDBJ databases">
        <title>Brucella sp. YY2X, whole genome shotgun sequencing project.</title>
        <authorList>
            <person name="Yang Y."/>
        </authorList>
    </citation>
    <scope>NUCLEOTIDE SEQUENCE [LARGE SCALE GENOMIC DNA]</scope>
    <source>
        <strain evidence="3 4">YY2X</strain>
    </source>
</reference>
<organism evidence="3 4">
    <name type="scientific">Ochrobactrum chromiisoli</name>
    <dbReference type="NCBI Taxonomy" id="2993941"/>
    <lineage>
        <taxon>Bacteria</taxon>
        <taxon>Pseudomonadati</taxon>
        <taxon>Pseudomonadota</taxon>
        <taxon>Alphaproteobacteria</taxon>
        <taxon>Hyphomicrobiales</taxon>
        <taxon>Brucellaceae</taxon>
        <taxon>Brucella/Ochrobactrum group</taxon>
        <taxon>Ochrobactrum</taxon>
    </lineage>
</organism>
<dbReference type="EMBL" id="JAPHAV010000003">
    <property type="protein sequence ID" value="MCX2697192.1"/>
    <property type="molecule type" value="Genomic_DNA"/>
</dbReference>
<evidence type="ECO:0000313" key="3">
    <source>
        <dbReference type="EMBL" id="MCX2697192.1"/>
    </source>
</evidence>
<accession>A0ABT3QNJ7</accession>
<gene>
    <name evidence="3" type="ORF">OPR82_10425</name>
</gene>
<evidence type="ECO:0000256" key="1">
    <source>
        <dbReference type="SAM" id="MobiDB-lite"/>
    </source>
</evidence>
<feature type="region of interest" description="Disordered" evidence="1">
    <location>
        <begin position="229"/>
        <end position="250"/>
    </location>
</feature>
<evidence type="ECO:0008006" key="5">
    <source>
        <dbReference type="Google" id="ProtNLM"/>
    </source>
</evidence>
<dbReference type="Proteomes" id="UP001301216">
    <property type="component" value="Unassembled WGS sequence"/>
</dbReference>
<sequence>MMSVYKKFTNLPSAVFAVTIVGLLSGCTTTQPSQPCTSQEAARLHAQITPTNARLDRNKIQISRIRAEQAKERCTGNLFAPANKSPKCERLKTQEAKLVSENQTLSERLSEINAAIAGMSHPGKHVKSCSASWLPKRSVQKAAPSRKLARASVKVASAQAKKPVQTDGLPVEDYVVPAYSSYSSSATEPVAYTASAPVLQAPAHIAPVEATPPVERAYSDSAKVRVIGSSFFPDQSKPANPQAPVHAPAP</sequence>
<feature type="signal peptide" evidence="2">
    <location>
        <begin position="1"/>
        <end position="17"/>
    </location>
</feature>
<evidence type="ECO:0000256" key="2">
    <source>
        <dbReference type="SAM" id="SignalP"/>
    </source>
</evidence>
<evidence type="ECO:0000313" key="4">
    <source>
        <dbReference type="Proteomes" id="UP001301216"/>
    </source>
</evidence>
<keyword evidence="4" id="KW-1185">Reference proteome</keyword>
<protein>
    <recommendedName>
        <fullName evidence="5">Proline-rich extensin</fullName>
    </recommendedName>
</protein>
<proteinExistence type="predicted"/>
<dbReference type="RefSeq" id="WP_265984717.1">
    <property type="nucleotide sequence ID" value="NZ_JAPHAV010000003.1"/>
</dbReference>
<dbReference type="PROSITE" id="PS51257">
    <property type="entry name" value="PROKAR_LIPOPROTEIN"/>
    <property type="match status" value="1"/>
</dbReference>
<feature type="chain" id="PRO_5045799899" description="Proline-rich extensin" evidence="2">
    <location>
        <begin position="18"/>
        <end position="250"/>
    </location>
</feature>